<proteinExistence type="predicted"/>
<reference evidence="2 3" key="1">
    <citation type="submission" date="2020-04" db="EMBL/GenBank/DDBJ databases">
        <title>Perkinsus olseni comparative genomics.</title>
        <authorList>
            <person name="Bogema D.R."/>
        </authorList>
    </citation>
    <scope>NUCLEOTIDE SEQUENCE [LARGE SCALE GENOMIC DNA]</scope>
    <source>
        <strain evidence="2">ATCC PRA-179</strain>
    </source>
</reference>
<evidence type="ECO:0000313" key="2">
    <source>
        <dbReference type="EMBL" id="KAF4669197.1"/>
    </source>
</evidence>
<accession>A0A7J6MCT4</accession>
<feature type="region of interest" description="Disordered" evidence="1">
    <location>
        <begin position="1"/>
        <end position="46"/>
    </location>
</feature>
<name>A0A7J6MCT4_PEROL</name>
<feature type="region of interest" description="Disordered" evidence="1">
    <location>
        <begin position="281"/>
        <end position="327"/>
    </location>
</feature>
<feature type="region of interest" description="Disordered" evidence="1">
    <location>
        <begin position="368"/>
        <end position="390"/>
    </location>
</feature>
<comment type="caution">
    <text evidence="2">The sequence shown here is derived from an EMBL/GenBank/DDBJ whole genome shotgun (WGS) entry which is preliminary data.</text>
</comment>
<protein>
    <submittedName>
        <fullName evidence="2">Uncharacterized protein</fullName>
    </submittedName>
</protein>
<dbReference type="Proteomes" id="UP000570595">
    <property type="component" value="Unassembled WGS sequence"/>
</dbReference>
<dbReference type="AlphaFoldDB" id="A0A7J6MCT4"/>
<evidence type="ECO:0000256" key="1">
    <source>
        <dbReference type="SAM" id="MobiDB-lite"/>
    </source>
</evidence>
<gene>
    <name evidence="2" type="ORF">FOZ61_004782</name>
</gene>
<dbReference type="OrthoDB" id="10421221at2759"/>
<feature type="compositionally biased region" description="Basic and acidic residues" evidence="1">
    <location>
        <begin position="26"/>
        <end position="38"/>
    </location>
</feature>
<evidence type="ECO:0000313" key="3">
    <source>
        <dbReference type="Proteomes" id="UP000570595"/>
    </source>
</evidence>
<feature type="compositionally biased region" description="Polar residues" evidence="1">
    <location>
        <begin position="1"/>
        <end position="23"/>
    </location>
</feature>
<organism evidence="2 3">
    <name type="scientific">Perkinsus olseni</name>
    <name type="common">Perkinsus atlanticus</name>
    <dbReference type="NCBI Taxonomy" id="32597"/>
    <lineage>
        <taxon>Eukaryota</taxon>
        <taxon>Sar</taxon>
        <taxon>Alveolata</taxon>
        <taxon>Perkinsozoa</taxon>
        <taxon>Perkinsea</taxon>
        <taxon>Perkinsida</taxon>
        <taxon>Perkinsidae</taxon>
        <taxon>Perkinsus</taxon>
    </lineage>
</organism>
<dbReference type="EMBL" id="JABAHT010000027">
    <property type="protein sequence ID" value="KAF4669197.1"/>
    <property type="molecule type" value="Genomic_DNA"/>
</dbReference>
<sequence length="420" mass="43703">MGSMSSDYSPQLTLVPFTTSSGANDRPQESPRTGERRSSPVQRPMSTVSTIAPSCYVSSATTTAAAITFDSRSPSPAMSDIGPFPRVCSPSFADERLLSAMTANKMARLPTITPSTVGTSSSSSSTRQKIADVTAPEVNRHRASVLESIGLMLDEGLLDKDDSARAVLLATQGPSQVSTLFDLISSRSSLTAKAEFVRMYLSGIADDAKNNEASPSASHNFPPLPPYSGAFPMPPYGAHPSCYPMGVYDHGYCLPVHPGFQGAPPSVGHPPRIPLPQQLPMGQGGTPPGLHYCPSPASQAGGAKDNGSTPPLHAACSPSETDSDDSRKHTCYCPAPIPYPGPYPYQFAQHFGARSVSNSYEFHPAPTPPLVSLPSPRGVSPSPTPPPVVVPQFTQRNAAGALNVGAPSACGSASPTGAAS</sequence>